<organism evidence="2 3">
    <name type="scientific">Hyaloscypha variabilis (strain UAMH 11265 / GT02V1 / F)</name>
    <name type="common">Meliniomyces variabilis</name>
    <dbReference type="NCBI Taxonomy" id="1149755"/>
    <lineage>
        <taxon>Eukaryota</taxon>
        <taxon>Fungi</taxon>
        <taxon>Dikarya</taxon>
        <taxon>Ascomycota</taxon>
        <taxon>Pezizomycotina</taxon>
        <taxon>Leotiomycetes</taxon>
        <taxon>Helotiales</taxon>
        <taxon>Hyaloscyphaceae</taxon>
        <taxon>Hyaloscypha</taxon>
        <taxon>Hyaloscypha variabilis</taxon>
    </lineage>
</organism>
<protein>
    <submittedName>
        <fullName evidence="2">Uncharacterized protein</fullName>
    </submittedName>
</protein>
<evidence type="ECO:0000313" key="2">
    <source>
        <dbReference type="EMBL" id="PMD42144.1"/>
    </source>
</evidence>
<feature type="region of interest" description="Disordered" evidence="1">
    <location>
        <begin position="1"/>
        <end position="26"/>
    </location>
</feature>
<feature type="region of interest" description="Disordered" evidence="1">
    <location>
        <begin position="564"/>
        <end position="634"/>
    </location>
</feature>
<feature type="compositionally biased region" description="Basic residues" evidence="1">
    <location>
        <begin position="1"/>
        <end position="19"/>
    </location>
</feature>
<keyword evidence="3" id="KW-1185">Reference proteome</keyword>
<dbReference type="EMBL" id="KZ613943">
    <property type="protein sequence ID" value="PMD42144.1"/>
    <property type="molecule type" value="Genomic_DNA"/>
</dbReference>
<dbReference type="OrthoDB" id="3565044at2759"/>
<dbReference type="Proteomes" id="UP000235786">
    <property type="component" value="Unassembled WGS sequence"/>
</dbReference>
<gene>
    <name evidence="2" type="ORF">L207DRAFT_631982</name>
</gene>
<dbReference type="STRING" id="1149755.A0A2J6RUF2"/>
<reference evidence="2 3" key="1">
    <citation type="submission" date="2016-04" db="EMBL/GenBank/DDBJ databases">
        <title>A degradative enzymes factory behind the ericoid mycorrhizal symbiosis.</title>
        <authorList>
            <consortium name="DOE Joint Genome Institute"/>
            <person name="Martino E."/>
            <person name="Morin E."/>
            <person name="Grelet G."/>
            <person name="Kuo A."/>
            <person name="Kohler A."/>
            <person name="Daghino S."/>
            <person name="Barry K."/>
            <person name="Choi C."/>
            <person name="Cichocki N."/>
            <person name="Clum A."/>
            <person name="Copeland A."/>
            <person name="Hainaut M."/>
            <person name="Haridas S."/>
            <person name="Labutti K."/>
            <person name="Lindquist E."/>
            <person name="Lipzen A."/>
            <person name="Khouja H.-R."/>
            <person name="Murat C."/>
            <person name="Ohm R."/>
            <person name="Olson A."/>
            <person name="Spatafora J."/>
            <person name="Veneault-Fourrey C."/>
            <person name="Henrissat B."/>
            <person name="Grigoriev I."/>
            <person name="Martin F."/>
            <person name="Perotto S."/>
        </authorList>
    </citation>
    <scope>NUCLEOTIDE SEQUENCE [LARGE SCALE GENOMIC DNA]</scope>
    <source>
        <strain evidence="2 3">F</strain>
    </source>
</reference>
<feature type="compositionally biased region" description="Low complexity" evidence="1">
    <location>
        <begin position="570"/>
        <end position="588"/>
    </location>
</feature>
<accession>A0A2J6RUF2</accession>
<dbReference type="AlphaFoldDB" id="A0A2J6RUF2"/>
<evidence type="ECO:0000313" key="3">
    <source>
        <dbReference type="Proteomes" id="UP000235786"/>
    </source>
</evidence>
<proteinExistence type="predicted"/>
<name>A0A2J6RUF2_HYAVF</name>
<evidence type="ECO:0000256" key="1">
    <source>
        <dbReference type="SAM" id="MobiDB-lite"/>
    </source>
</evidence>
<sequence>MPQPSHHHGRHHKHGHGHGQRFSGSDNRHKRFDIESWFCCSCRQTFQSIALNDKCTNADCQHTRCASCSIDGDHTEPVGVQFPRSPSASSSNPLNSIALSKETIEKLAHIDQLKTDYRASFKELARKHEQGSFASASDSGKSVLDRYLQDLIQPSEFVFAWEWCILPFLVKIVPEYLGRGYAITVMRDPRKDSAQTICLMSKLKPTRTRRIMIACHVLDMIPRRFYKNTTFQFYQGRVEIAQRGTGKKHPDDVCEAKNPHFYLLPMMGDSIGPSTEECAATLGPCLKFGDQHFWLANLHVFIKLKRKETNAQQHLVLHPGLLDKNACGHLIVKSHVRFGTLYASSGNDLTTTRPSSHPFWKMFPDIPQVVTDWVLIDDYGHTEENEIGKQEPFLNTLRIPGPGRSDQYVTVTNHSPVLPEAKVHTTGRTSGHQSGQICEIPAYLDADASRRTTKPTREWYVEQPSWITDSEDSWLESGIGVPGDSGAPVIDSDTHSLYGQIWGRNKYWGPGPRVAYFTTVSDISEDIKEKCPQLTSTLELPQSCNRVRYLASELYCLECAHPEENATPHSSGEGSDEMSMMSVSSPSEFNSLFDDSSDINPLEHHSTDGNPPDLQDSDMISSDSDERMSTNSRDAQVSFSPMNLQEVGEEIDQFYDVTNDQFALEMGQFHDDSDYEFTVNDRPLSIHEDDSEEDDIGRSSTYKKIMHYSLPHNKVPSSWVMVHSKPKATTKTLSKAASKTMTQPSKETRSLLHSILKTTEFFQGLALT</sequence>